<evidence type="ECO:0000313" key="9">
    <source>
        <dbReference type="Proteomes" id="UP001314635"/>
    </source>
</evidence>
<dbReference type="InterPro" id="IPR006664">
    <property type="entry name" value="OMP_bac"/>
</dbReference>
<evidence type="ECO:0000259" key="7">
    <source>
        <dbReference type="PROSITE" id="PS51123"/>
    </source>
</evidence>
<dbReference type="PANTHER" id="PTHR30329">
    <property type="entry name" value="STATOR ELEMENT OF FLAGELLAR MOTOR COMPLEX"/>
    <property type="match status" value="1"/>
</dbReference>
<dbReference type="InterPro" id="IPR050330">
    <property type="entry name" value="Bact_OuterMem_StrucFunc"/>
</dbReference>
<keyword evidence="2 4" id="KW-0472">Membrane</keyword>
<accession>A0ABS5GEG2</accession>
<dbReference type="RefSeq" id="WP_172235724.1">
    <property type="nucleotide sequence ID" value="NZ_JABFDP010000003.1"/>
</dbReference>
<dbReference type="CDD" id="cd07185">
    <property type="entry name" value="OmpA_C-like"/>
    <property type="match status" value="1"/>
</dbReference>
<proteinExistence type="predicted"/>
<protein>
    <submittedName>
        <fullName evidence="8">OmpA family protein</fullName>
    </submittedName>
</protein>
<feature type="transmembrane region" description="Helical" evidence="6">
    <location>
        <begin position="38"/>
        <end position="59"/>
    </location>
</feature>
<feature type="region of interest" description="Disordered" evidence="5">
    <location>
        <begin position="1"/>
        <end position="21"/>
    </location>
</feature>
<evidence type="ECO:0000313" key="8">
    <source>
        <dbReference type="EMBL" id="MBR1139723.1"/>
    </source>
</evidence>
<dbReference type="InterPro" id="IPR006665">
    <property type="entry name" value="OmpA-like"/>
</dbReference>
<dbReference type="PRINTS" id="PR01021">
    <property type="entry name" value="OMPADOMAIN"/>
</dbReference>
<gene>
    <name evidence="8" type="ORF">JQ619_28600</name>
</gene>
<dbReference type="EMBL" id="JAFCLK010000032">
    <property type="protein sequence ID" value="MBR1139723.1"/>
    <property type="molecule type" value="Genomic_DNA"/>
</dbReference>
<evidence type="ECO:0000256" key="5">
    <source>
        <dbReference type="SAM" id="MobiDB-lite"/>
    </source>
</evidence>
<evidence type="ECO:0000256" key="3">
    <source>
        <dbReference type="ARBA" id="ARBA00023237"/>
    </source>
</evidence>
<evidence type="ECO:0000256" key="2">
    <source>
        <dbReference type="ARBA" id="ARBA00023136"/>
    </source>
</evidence>
<reference evidence="9" key="1">
    <citation type="journal article" date="2021" name="ISME J.">
        <title>Evolutionary origin and ecological implication of a unique nif island in free-living Bradyrhizobium lineages.</title>
        <authorList>
            <person name="Tao J."/>
        </authorList>
    </citation>
    <scope>NUCLEOTIDE SEQUENCE [LARGE SCALE GENOMIC DNA]</scope>
    <source>
        <strain evidence="9">SZCCT0094</strain>
    </source>
</reference>
<feature type="region of interest" description="Disordered" evidence="5">
    <location>
        <begin position="72"/>
        <end position="106"/>
    </location>
</feature>
<dbReference type="PANTHER" id="PTHR30329:SF21">
    <property type="entry name" value="LIPOPROTEIN YIAD-RELATED"/>
    <property type="match status" value="1"/>
</dbReference>
<keyword evidence="6" id="KW-0812">Transmembrane</keyword>
<feature type="compositionally biased region" description="Low complexity" evidence="5">
    <location>
        <begin position="72"/>
        <end position="81"/>
    </location>
</feature>
<dbReference type="PROSITE" id="PS51123">
    <property type="entry name" value="OMPA_2"/>
    <property type="match status" value="1"/>
</dbReference>
<dbReference type="InterPro" id="IPR036737">
    <property type="entry name" value="OmpA-like_sf"/>
</dbReference>
<dbReference type="Gene3D" id="3.30.1330.60">
    <property type="entry name" value="OmpA-like domain"/>
    <property type="match status" value="1"/>
</dbReference>
<feature type="compositionally biased region" description="Pro residues" evidence="5">
    <location>
        <begin position="93"/>
        <end position="105"/>
    </location>
</feature>
<keyword evidence="9" id="KW-1185">Reference proteome</keyword>
<sequence length="268" mass="27237">MLAPSPNFGSSPLPHGMPSSSAAARFEPCTVAGEEAPVWLAAAFAVAGVLIAIMSAALWQQSLARTPEVAASAPPAVTQAPAPAPAERTPEPLLKPPETPSPEPLQTPVTIAAPAAAPEPVISVPSPTPVAALPEPATAARKAATECFAPLSIAFERGSTRPNPADVKRSLPILQSALARHGDAAVLVEGHTDASGSEDLNVLLSYSRAKAVAELLKRDGIAAHRITVRAAGAGEARGTAEAVAGDRKAILRLAGVDDCDQLTAAKRP</sequence>
<keyword evidence="6" id="KW-1133">Transmembrane helix</keyword>
<evidence type="ECO:0000256" key="6">
    <source>
        <dbReference type="SAM" id="Phobius"/>
    </source>
</evidence>
<dbReference type="SUPFAM" id="SSF103088">
    <property type="entry name" value="OmpA-like"/>
    <property type="match status" value="1"/>
</dbReference>
<organism evidence="8 9">
    <name type="scientific">Bradyrhizobium denitrificans</name>
    <dbReference type="NCBI Taxonomy" id="2734912"/>
    <lineage>
        <taxon>Bacteria</taxon>
        <taxon>Pseudomonadati</taxon>
        <taxon>Pseudomonadota</taxon>
        <taxon>Alphaproteobacteria</taxon>
        <taxon>Hyphomicrobiales</taxon>
        <taxon>Nitrobacteraceae</taxon>
        <taxon>Bradyrhizobium</taxon>
    </lineage>
</organism>
<dbReference type="Pfam" id="PF00691">
    <property type="entry name" value="OmpA"/>
    <property type="match status" value="1"/>
</dbReference>
<name>A0ABS5GEG2_9BRAD</name>
<keyword evidence="3" id="KW-0998">Cell outer membrane</keyword>
<comment type="caution">
    <text evidence="8">The sequence shown here is derived from an EMBL/GenBank/DDBJ whole genome shotgun (WGS) entry which is preliminary data.</text>
</comment>
<dbReference type="Proteomes" id="UP001314635">
    <property type="component" value="Unassembled WGS sequence"/>
</dbReference>
<evidence type="ECO:0000256" key="1">
    <source>
        <dbReference type="ARBA" id="ARBA00004442"/>
    </source>
</evidence>
<evidence type="ECO:0000256" key="4">
    <source>
        <dbReference type="PROSITE-ProRule" id="PRU00473"/>
    </source>
</evidence>
<comment type="subcellular location">
    <subcellularLocation>
        <location evidence="1">Cell outer membrane</location>
    </subcellularLocation>
</comment>
<feature type="domain" description="OmpA-like" evidence="7">
    <location>
        <begin position="142"/>
        <end position="268"/>
    </location>
</feature>